<dbReference type="Gene3D" id="3.90.20.20">
    <property type="match status" value="1"/>
</dbReference>
<dbReference type="PROSITE" id="PS01071">
    <property type="entry name" value="GRPE"/>
    <property type="match status" value="1"/>
</dbReference>
<protein>
    <recommendedName>
        <fullName evidence="3 4">Protein GrpE</fullName>
    </recommendedName>
    <alternativeName>
        <fullName evidence="3">HSP-70 cofactor</fullName>
    </alternativeName>
</protein>
<keyword evidence="3" id="KW-0963">Cytoplasm</keyword>
<evidence type="ECO:0000256" key="6">
    <source>
        <dbReference type="SAM" id="MobiDB-lite"/>
    </source>
</evidence>
<proteinExistence type="inferred from homology"/>
<dbReference type="GO" id="GO:0005737">
    <property type="term" value="C:cytoplasm"/>
    <property type="evidence" value="ECO:0007669"/>
    <property type="project" value="UniProtKB-SubCell"/>
</dbReference>
<dbReference type="SUPFAM" id="SSF51064">
    <property type="entry name" value="Head domain of nucleotide exchange factor GrpE"/>
    <property type="match status" value="1"/>
</dbReference>
<reference evidence="7" key="2">
    <citation type="journal article" date="2015" name="ISME J.">
        <title>A new class of marine Euryarchaeota group II from the Mediterranean deep chlorophyll maximum.</title>
        <authorList>
            <person name="Martin-Cuadrado A.B."/>
            <person name="Garcia-Heredia I."/>
            <person name="Molto A.G."/>
            <person name="Lopez-Ubeda R."/>
            <person name="Kimes N."/>
            <person name="Lopez-Garcia P."/>
            <person name="Moreira D."/>
            <person name="Rodriguez-Valera F."/>
        </authorList>
    </citation>
    <scope>NUCLEOTIDE SEQUENCE</scope>
</reference>
<dbReference type="PRINTS" id="PR00773">
    <property type="entry name" value="GRPEPROTEIN"/>
</dbReference>
<dbReference type="InterPro" id="IPR013805">
    <property type="entry name" value="GrpE_CC"/>
</dbReference>
<gene>
    <name evidence="3" type="primary">grpE</name>
</gene>
<comment type="subcellular location">
    <subcellularLocation>
        <location evidence="3">Cytoplasm</location>
    </subcellularLocation>
</comment>
<dbReference type="PANTHER" id="PTHR21237:SF23">
    <property type="entry name" value="GRPE PROTEIN HOMOLOG, MITOCHONDRIAL"/>
    <property type="match status" value="1"/>
</dbReference>
<dbReference type="GO" id="GO:0051082">
    <property type="term" value="F:unfolded protein binding"/>
    <property type="evidence" value="ECO:0007669"/>
    <property type="project" value="TreeGrafter"/>
</dbReference>
<dbReference type="GO" id="GO:0006457">
    <property type="term" value="P:protein folding"/>
    <property type="evidence" value="ECO:0007669"/>
    <property type="project" value="InterPro"/>
</dbReference>
<dbReference type="GO" id="GO:0042803">
    <property type="term" value="F:protein homodimerization activity"/>
    <property type="evidence" value="ECO:0007669"/>
    <property type="project" value="InterPro"/>
</dbReference>
<dbReference type="PANTHER" id="PTHR21237">
    <property type="entry name" value="GRPE PROTEIN"/>
    <property type="match status" value="1"/>
</dbReference>
<reference evidence="7" key="1">
    <citation type="submission" date="2014-11" db="EMBL/GenBank/DDBJ databases">
        <authorList>
            <person name="Zhu J."/>
            <person name="Qi W."/>
            <person name="Song R."/>
        </authorList>
    </citation>
    <scope>NUCLEOTIDE SEQUENCE</scope>
</reference>
<evidence type="ECO:0000256" key="5">
    <source>
        <dbReference type="RuleBase" id="RU004478"/>
    </source>
</evidence>
<dbReference type="CDD" id="cd00446">
    <property type="entry name" value="GrpE"/>
    <property type="match status" value="1"/>
</dbReference>
<evidence type="ECO:0000256" key="1">
    <source>
        <dbReference type="ARBA" id="ARBA00009054"/>
    </source>
</evidence>
<keyword evidence="3 4" id="KW-0346">Stress response</keyword>
<evidence type="ECO:0000256" key="4">
    <source>
        <dbReference type="RuleBase" id="RU000639"/>
    </source>
</evidence>
<dbReference type="EMBL" id="KP211909">
    <property type="protein sequence ID" value="ANV80809.1"/>
    <property type="molecule type" value="Genomic_DNA"/>
</dbReference>
<comment type="function">
    <text evidence="3 4">Participates actively in the response to hyperosmotic and heat shock by preventing the aggregation of stress-denatured proteins, in association with DnaK and GrpE. It is the nucleotide exchange factor for DnaK and may function as a thermosensor. Unfolded proteins bind initially to DnaJ; upon interaction with the DnaJ-bound protein, DnaK hydrolyzes its bound ATP, resulting in the formation of a stable complex. GrpE releases ADP from DnaK; ATP binding to DnaK triggers the release of the substrate protein, thus completing the reaction cycle. Several rounds of ATP-dependent interactions between DnaJ, DnaK and GrpE are required for fully efficient folding.</text>
</comment>
<evidence type="ECO:0000256" key="2">
    <source>
        <dbReference type="ARBA" id="ARBA00023186"/>
    </source>
</evidence>
<dbReference type="HAMAP" id="MF_01151">
    <property type="entry name" value="GrpE"/>
    <property type="match status" value="1"/>
</dbReference>
<dbReference type="Gene3D" id="2.30.22.10">
    <property type="entry name" value="Head domain of nucleotide exchange factor GrpE"/>
    <property type="match status" value="1"/>
</dbReference>
<accession>A0A1B1TEU9</accession>
<dbReference type="AlphaFoldDB" id="A0A1B1TEU9"/>
<dbReference type="InterPro" id="IPR009012">
    <property type="entry name" value="GrpE_head"/>
</dbReference>
<evidence type="ECO:0000313" key="7">
    <source>
        <dbReference type="EMBL" id="ANV80809.1"/>
    </source>
</evidence>
<sequence length="171" mass="18858">MSEGPEDSVPVEGDAKETEEEDSVQSLEEKILELEKELQYSAAEIVNTRQRLMRDKNEALKYGSANLASKIIPIIDGLNRAIESSGNEENSESIVEGVKLILENMSLALINEGIEKIEILENSFDPTTMEAIASIPCPDGEEPGKIVQVIEDGYKLHDRVLRAAKVIVYEG</sequence>
<dbReference type="SUPFAM" id="SSF58014">
    <property type="entry name" value="Coiled-coil domain of nucleotide exchange factor GrpE"/>
    <property type="match status" value="1"/>
</dbReference>
<dbReference type="InterPro" id="IPR000740">
    <property type="entry name" value="GrpE"/>
</dbReference>
<comment type="subunit">
    <text evidence="3">Homodimer.</text>
</comment>
<comment type="similarity">
    <text evidence="1 3 5">Belongs to the GrpE family.</text>
</comment>
<keyword evidence="2 3" id="KW-0143">Chaperone</keyword>
<name>A0A1B1TEU9_9ARCH</name>
<dbReference type="Pfam" id="PF01025">
    <property type="entry name" value="GrpE"/>
    <property type="match status" value="1"/>
</dbReference>
<organism evidence="7">
    <name type="scientific">uncultured Poseidoniia archaeon</name>
    <dbReference type="NCBI Taxonomy" id="1697135"/>
    <lineage>
        <taxon>Archaea</taxon>
        <taxon>Methanobacteriati</taxon>
        <taxon>Thermoplasmatota</taxon>
        <taxon>Candidatus Poseidoniia</taxon>
        <taxon>environmental samples</taxon>
    </lineage>
</organism>
<dbReference type="GO" id="GO:0051087">
    <property type="term" value="F:protein-folding chaperone binding"/>
    <property type="evidence" value="ECO:0007669"/>
    <property type="project" value="InterPro"/>
</dbReference>
<feature type="region of interest" description="Disordered" evidence="6">
    <location>
        <begin position="1"/>
        <end position="27"/>
    </location>
</feature>
<dbReference type="GO" id="GO:0000774">
    <property type="term" value="F:adenyl-nucleotide exchange factor activity"/>
    <property type="evidence" value="ECO:0007669"/>
    <property type="project" value="InterPro"/>
</dbReference>
<evidence type="ECO:0000256" key="3">
    <source>
        <dbReference type="HAMAP-Rule" id="MF_01151"/>
    </source>
</evidence>